<evidence type="ECO:0000256" key="2">
    <source>
        <dbReference type="SAM" id="Phobius"/>
    </source>
</evidence>
<proteinExistence type="predicted"/>
<evidence type="ECO:0000256" key="3">
    <source>
        <dbReference type="SAM" id="SignalP"/>
    </source>
</evidence>
<gene>
    <name evidence="4" type="ORF">HYPSUDRAFT_68122</name>
</gene>
<accession>A0A0D2L2M7</accession>
<evidence type="ECO:0000256" key="1">
    <source>
        <dbReference type="SAM" id="MobiDB-lite"/>
    </source>
</evidence>
<dbReference type="OMA" id="EPNIICY"/>
<dbReference type="AlphaFoldDB" id="A0A0D2L2M7"/>
<dbReference type="STRING" id="945553.A0A0D2L2M7"/>
<sequence length="383" mass="39066">MIFHTIVCGCLIACLARGAAAQQNITIDDTNPAIAYAPAGAWVVSANSSLDFGGAHMLTQNPNGTATFNFTGIAVFLLSPKWPYTVNTAVALDGGAPVLVDLVDHTRPDVGQGPETVQFSAVWGATGLNNTQHTLVISVGAGQPFGVVDGITYTVAATTTSTSATMTSSSAEPPSTTTSTVPSVAPPDPQADTAHPKKLHVVPIVVGALLGGLGLFVVGLALCFACKRRRPTSEAWSDAALGNERSGYALGRTPGGAWRNTRYGYVGMPPGAPPSAARAPNRYAPGAPLSTITEKSTPRVGDAHVPLSPAQSPASALSAELPSGYYTAPGSEADSTGIVATLDAARRPSLGALGPVSVQAQPPRVTRAAPPEYVVQSPPAGWI</sequence>
<feature type="signal peptide" evidence="3">
    <location>
        <begin position="1"/>
        <end position="21"/>
    </location>
</feature>
<dbReference type="Gene3D" id="2.60.120.260">
    <property type="entry name" value="Galactose-binding domain-like"/>
    <property type="match status" value="1"/>
</dbReference>
<evidence type="ECO:0008006" key="6">
    <source>
        <dbReference type="Google" id="ProtNLM"/>
    </source>
</evidence>
<dbReference type="Proteomes" id="UP000054270">
    <property type="component" value="Unassembled WGS sequence"/>
</dbReference>
<keyword evidence="5" id="KW-1185">Reference proteome</keyword>
<feature type="compositionally biased region" description="Low complexity" evidence="1">
    <location>
        <begin position="162"/>
        <end position="183"/>
    </location>
</feature>
<dbReference type="OrthoDB" id="3234968at2759"/>
<name>A0A0D2L2M7_HYPSF</name>
<organism evidence="4 5">
    <name type="scientific">Hypholoma sublateritium (strain FD-334 SS-4)</name>
    <dbReference type="NCBI Taxonomy" id="945553"/>
    <lineage>
        <taxon>Eukaryota</taxon>
        <taxon>Fungi</taxon>
        <taxon>Dikarya</taxon>
        <taxon>Basidiomycota</taxon>
        <taxon>Agaricomycotina</taxon>
        <taxon>Agaricomycetes</taxon>
        <taxon>Agaricomycetidae</taxon>
        <taxon>Agaricales</taxon>
        <taxon>Agaricineae</taxon>
        <taxon>Strophariaceae</taxon>
        <taxon>Hypholoma</taxon>
    </lineage>
</organism>
<evidence type="ECO:0000313" key="4">
    <source>
        <dbReference type="EMBL" id="KJA20992.1"/>
    </source>
</evidence>
<feature type="region of interest" description="Disordered" evidence="1">
    <location>
        <begin position="162"/>
        <end position="194"/>
    </location>
</feature>
<keyword evidence="2" id="KW-1133">Transmembrane helix</keyword>
<evidence type="ECO:0000313" key="5">
    <source>
        <dbReference type="Proteomes" id="UP000054270"/>
    </source>
</evidence>
<keyword evidence="3" id="KW-0732">Signal</keyword>
<keyword evidence="2" id="KW-0472">Membrane</keyword>
<reference evidence="5" key="1">
    <citation type="submission" date="2014-04" db="EMBL/GenBank/DDBJ databases">
        <title>Evolutionary Origins and Diversification of the Mycorrhizal Mutualists.</title>
        <authorList>
            <consortium name="DOE Joint Genome Institute"/>
            <consortium name="Mycorrhizal Genomics Consortium"/>
            <person name="Kohler A."/>
            <person name="Kuo A."/>
            <person name="Nagy L.G."/>
            <person name="Floudas D."/>
            <person name="Copeland A."/>
            <person name="Barry K.W."/>
            <person name="Cichocki N."/>
            <person name="Veneault-Fourrey C."/>
            <person name="LaButti K."/>
            <person name="Lindquist E.A."/>
            <person name="Lipzen A."/>
            <person name="Lundell T."/>
            <person name="Morin E."/>
            <person name="Murat C."/>
            <person name="Riley R."/>
            <person name="Ohm R."/>
            <person name="Sun H."/>
            <person name="Tunlid A."/>
            <person name="Henrissat B."/>
            <person name="Grigoriev I.V."/>
            <person name="Hibbett D.S."/>
            <person name="Martin F."/>
        </authorList>
    </citation>
    <scope>NUCLEOTIDE SEQUENCE [LARGE SCALE GENOMIC DNA]</scope>
    <source>
        <strain evidence="5">FD-334 SS-4</strain>
    </source>
</reference>
<feature type="chain" id="PRO_5002246613" description="Mid2 domain-containing protein" evidence="3">
    <location>
        <begin position="22"/>
        <end position="383"/>
    </location>
</feature>
<keyword evidence="2" id="KW-0812">Transmembrane</keyword>
<dbReference type="EMBL" id="KN817562">
    <property type="protein sequence ID" value="KJA20992.1"/>
    <property type="molecule type" value="Genomic_DNA"/>
</dbReference>
<feature type="transmembrane region" description="Helical" evidence="2">
    <location>
        <begin position="201"/>
        <end position="225"/>
    </location>
</feature>
<protein>
    <recommendedName>
        <fullName evidence="6">Mid2 domain-containing protein</fullName>
    </recommendedName>
</protein>